<evidence type="ECO:0000313" key="14">
    <source>
        <dbReference type="Proteomes" id="UP000258016"/>
    </source>
</evidence>
<comment type="similarity">
    <text evidence="8 9">Belongs to the TonB-dependent receptor family.</text>
</comment>
<dbReference type="SUPFAM" id="SSF56935">
    <property type="entry name" value="Porins"/>
    <property type="match status" value="1"/>
</dbReference>
<feature type="domain" description="TonB-dependent receptor plug" evidence="12">
    <location>
        <begin position="62"/>
        <end position="180"/>
    </location>
</feature>
<proteinExistence type="inferred from homology"/>
<dbReference type="InterPro" id="IPR000531">
    <property type="entry name" value="Beta-barrel_TonB"/>
</dbReference>
<keyword evidence="10" id="KW-0732">Signal</keyword>
<evidence type="ECO:0000259" key="11">
    <source>
        <dbReference type="Pfam" id="PF00593"/>
    </source>
</evidence>
<dbReference type="InterPro" id="IPR037066">
    <property type="entry name" value="Plug_dom_sf"/>
</dbReference>
<keyword evidence="2 8" id="KW-0813">Transport</keyword>
<dbReference type="EMBL" id="CP020083">
    <property type="protein sequence ID" value="ASR51453.1"/>
    <property type="molecule type" value="Genomic_DNA"/>
</dbReference>
<protein>
    <recommendedName>
        <fullName evidence="15">TonB-dependent receptor</fullName>
    </recommendedName>
</protein>
<dbReference type="Pfam" id="PF00593">
    <property type="entry name" value="TonB_dep_Rec_b-barrel"/>
    <property type="match status" value="1"/>
</dbReference>
<name>A0ABM6M6D7_9SPHN</name>
<dbReference type="PROSITE" id="PS52016">
    <property type="entry name" value="TONB_DEPENDENT_REC_3"/>
    <property type="match status" value="1"/>
</dbReference>
<keyword evidence="14" id="KW-1185">Reference proteome</keyword>
<dbReference type="InterPro" id="IPR036942">
    <property type="entry name" value="Beta-barrel_TonB_sf"/>
</dbReference>
<dbReference type="Gene3D" id="2.40.170.20">
    <property type="entry name" value="TonB-dependent receptor, beta-barrel domain"/>
    <property type="match status" value="1"/>
</dbReference>
<evidence type="ECO:0000256" key="8">
    <source>
        <dbReference type="PROSITE-ProRule" id="PRU01360"/>
    </source>
</evidence>
<evidence type="ECO:0000259" key="12">
    <source>
        <dbReference type="Pfam" id="PF07715"/>
    </source>
</evidence>
<evidence type="ECO:0000256" key="2">
    <source>
        <dbReference type="ARBA" id="ARBA00022448"/>
    </source>
</evidence>
<feature type="chain" id="PRO_5046767126" description="TonB-dependent receptor" evidence="10">
    <location>
        <begin position="31"/>
        <end position="963"/>
    </location>
</feature>
<dbReference type="Gene3D" id="2.170.130.10">
    <property type="entry name" value="TonB-dependent receptor, plug domain"/>
    <property type="match status" value="1"/>
</dbReference>
<dbReference type="InterPro" id="IPR039426">
    <property type="entry name" value="TonB-dep_rcpt-like"/>
</dbReference>
<sequence>MMTRPKRRPFGTASMAAVSAALLWAPSAHAQDAQPVESQPEEAPATEIIVTGSRIAATGFTAPTPVTVIGQQDLQQQGSSNIADLLNTIPAFRPQSTPATVGIFSSNAGANLADLRGLGASRTLVLIDGRRVVAGTVAGGGFSPAGAVDLSLIPTVLINRTEVVTGGASAAYGSDAVAGVVNILIDTQLQGLRGSVQYGISQQNDNEEFFATLAGGTQFADGRGHVVLGVEYSDNKGVGDCYTRDWCSVSYNTISNPTPQTNGLARQVLLPNTRTSTSNFGGLITSGVLRGTTFRPDGSSFAHDYGTFFGTGPTFANGGIFQSGGSADPVNGFYNNFPLVAPVERIVGFGHVKFDISDNLQIFAEGSYGQVNSATLGAASRNTGNITIQRDNAFLPADLRARLVTANQTSFSFGRVSNDIGPPVADVQRETYRGVVGLSGSFGSTFKWDAYYQYGRTNYSQDTTNTQITDNFARAVDAVDQGLFQTGVANGNIVCRSTLTQPTNPLVAGCRPLNLFGENRFSQAAVAYAYGTASQRTSLTQHVAALNVQGDLFELPGGSFSVAAGAEYRVEDAEGTADPISTALRFITSPGQAITGPAIKVKEAYLEAAAPLLADVPFFYSLSLNGAVRITDYSTSGSVTSWKVGGVWEPAEGLRIRATRSRDIRAPNFFELNAPISTSFQFLTDPRNSGSFLTSVQLGGNPNLVPEVADTFTIGAVISPARNVSLSVDYYDISLDGAVSTLGGQIIVNRCQAGAAELCNLITRDAGGLLSSVRNVNLNLNSLKTRGVDAEFSYTTELSGVGISVRALGTYVLDLITIDGTGTSVNRAGMNGGPVSQPSGLPTFTGSLTLGLSAKPISAAMQIRYISSGVYNATQIGPHQQGYSPTLANSISDNSVDEEWRLNFNVQYDLFERGNTKVQLFGVINNLFNQDPPNDLPSSFGVTNPVLYDVIGRSFKFGVRFAY</sequence>
<gene>
    <name evidence="13" type="ORF">B5J99_08245</name>
</gene>
<feature type="domain" description="TonB-dependent receptor-like beta-barrel" evidence="11">
    <location>
        <begin position="412"/>
        <end position="927"/>
    </location>
</feature>
<dbReference type="PANTHER" id="PTHR47234">
    <property type="match status" value="1"/>
</dbReference>
<evidence type="ECO:0008006" key="15">
    <source>
        <dbReference type="Google" id="ProtNLM"/>
    </source>
</evidence>
<keyword evidence="6 8" id="KW-0472">Membrane</keyword>
<keyword evidence="4 8" id="KW-0812">Transmembrane</keyword>
<accession>A0ABM6M6D7</accession>
<dbReference type="Proteomes" id="UP000258016">
    <property type="component" value="Chromosome"/>
</dbReference>
<reference evidence="13 14" key="1">
    <citation type="submission" date="2017-03" db="EMBL/GenBank/DDBJ databases">
        <title>Complete genome sequence of Blastomonas fulva degrading microcsystin LR.</title>
        <authorList>
            <person name="Lee H.-g."/>
            <person name="Jin L."/>
            <person name="oh H.-M."/>
        </authorList>
    </citation>
    <scope>NUCLEOTIDE SEQUENCE [LARGE SCALE GENOMIC DNA]</scope>
    <source>
        <strain evidence="13 14">T2</strain>
    </source>
</reference>
<evidence type="ECO:0000256" key="6">
    <source>
        <dbReference type="ARBA" id="ARBA00023136"/>
    </source>
</evidence>
<organism evidence="13 14">
    <name type="scientific">Blastomonas fulva</name>
    <dbReference type="NCBI Taxonomy" id="1550728"/>
    <lineage>
        <taxon>Bacteria</taxon>
        <taxon>Pseudomonadati</taxon>
        <taxon>Pseudomonadota</taxon>
        <taxon>Alphaproteobacteria</taxon>
        <taxon>Sphingomonadales</taxon>
        <taxon>Sphingomonadaceae</taxon>
        <taxon>Blastomonas</taxon>
    </lineage>
</organism>
<evidence type="ECO:0000256" key="1">
    <source>
        <dbReference type="ARBA" id="ARBA00004571"/>
    </source>
</evidence>
<evidence type="ECO:0000313" key="13">
    <source>
        <dbReference type="EMBL" id="ASR51453.1"/>
    </source>
</evidence>
<evidence type="ECO:0000256" key="10">
    <source>
        <dbReference type="SAM" id="SignalP"/>
    </source>
</evidence>
<evidence type="ECO:0000256" key="5">
    <source>
        <dbReference type="ARBA" id="ARBA00023077"/>
    </source>
</evidence>
<dbReference type="Pfam" id="PF07715">
    <property type="entry name" value="Plug"/>
    <property type="match status" value="1"/>
</dbReference>
<evidence type="ECO:0000256" key="7">
    <source>
        <dbReference type="ARBA" id="ARBA00023237"/>
    </source>
</evidence>
<dbReference type="InterPro" id="IPR012910">
    <property type="entry name" value="Plug_dom"/>
</dbReference>
<keyword evidence="5 9" id="KW-0798">TonB box</keyword>
<comment type="subcellular location">
    <subcellularLocation>
        <location evidence="1 8">Cell outer membrane</location>
        <topology evidence="1 8">Multi-pass membrane protein</topology>
    </subcellularLocation>
</comment>
<evidence type="ECO:0000256" key="9">
    <source>
        <dbReference type="RuleBase" id="RU003357"/>
    </source>
</evidence>
<dbReference type="PANTHER" id="PTHR47234:SF2">
    <property type="entry name" value="TONB-DEPENDENT RECEPTOR"/>
    <property type="match status" value="1"/>
</dbReference>
<evidence type="ECO:0000256" key="3">
    <source>
        <dbReference type="ARBA" id="ARBA00022452"/>
    </source>
</evidence>
<keyword evidence="3 8" id="KW-1134">Transmembrane beta strand</keyword>
<feature type="signal peptide" evidence="10">
    <location>
        <begin position="1"/>
        <end position="30"/>
    </location>
</feature>
<keyword evidence="7 8" id="KW-0998">Cell outer membrane</keyword>
<evidence type="ECO:0000256" key="4">
    <source>
        <dbReference type="ARBA" id="ARBA00022692"/>
    </source>
</evidence>